<proteinExistence type="inferred from homology"/>
<comment type="similarity">
    <text evidence="2">Belongs to the glycosyl hydrolase 23 family.</text>
</comment>
<feature type="region of interest" description="Disordered" evidence="8">
    <location>
        <begin position="166"/>
        <end position="189"/>
    </location>
</feature>
<dbReference type="PANTHER" id="PTHR31698">
    <property type="entry name" value="LYSOZYME G FAMILY MEMBER"/>
    <property type="match status" value="1"/>
</dbReference>
<evidence type="ECO:0000256" key="7">
    <source>
        <dbReference type="ARBA" id="ARBA00031262"/>
    </source>
</evidence>
<dbReference type="Gene3D" id="1.10.530.10">
    <property type="match status" value="1"/>
</dbReference>
<name>A0A2G9QHT3_AQUCT</name>
<keyword evidence="6" id="KW-0326">Glycosidase</keyword>
<evidence type="ECO:0000256" key="1">
    <source>
        <dbReference type="ARBA" id="ARBA00000632"/>
    </source>
</evidence>
<evidence type="ECO:0000256" key="3">
    <source>
        <dbReference type="ARBA" id="ARBA00012732"/>
    </source>
</evidence>
<keyword evidence="5" id="KW-0081">Bacteriolytic enzyme</keyword>
<keyword evidence="11" id="KW-1185">Reference proteome</keyword>
<evidence type="ECO:0000256" key="2">
    <source>
        <dbReference type="ARBA" id="ARBA00008902"/>
    </source>
</evidence>
<protein>
    <recommendedName>
        <fullName evidence="4">Lysozyme g</fullName>
        <ecNumber evidence="3">3.2.1.17</ecNumber>
    </recommendedName>
    <alternativeName>
        <fullName evidence="7">1,4-beta-N-acetylmuramidase</fullName>
    </alternativeName>
</protein>
<dbReference type="GO" id="GO:0005576">
    <property type="term" value="C:extracellular region"/>
    <property type="evidence" value="ECO:0007669"/>
    <property type="project" value="TreeGrafter"/>
</dbReference>
<dbReference type="PANTHER" id="PTHR31698:SF8">
    <property type="entry name" value="LYSOZYME G-RELATED"/>
    <property type="match status" value="1"/>
</dbReference>
<organism evidence="10 11">
    <name type="scientific">Aquarana catesbeiana</name>
    <name type="common">American bullfrog</name>
    <name type="synonym">Rana catesbeiana</name>
    <dbReference type="NCBI Taxonomy" id="8400"/>
    <lineage>
        <taxon>Eukaryota</taxon>
        <taxon>Metazoa</taxon>
        <taxon>Chordata</taxon>
        <taxon>Craniata</taxon>
        <taxon>Vertebrata</taxon>
        <taxon>Euteleostomi</taxon>
        <taxon>Amphibia</taxon>
        <taxon>Batrachia</taxon>
        <taxon>Anura</taxon>
        <taxon>Neobatrachia</taxon>
        <taxon>Ranoidea</taxon>
        <taxon>Ranidae</taxon>
        <taxon>Aquarana</taxon>
    </lineage>
</organism>
<evidence type="ECO:0000256" key="4">
    <source>
        <dbReference type="ARBA" id="ARBA00016485"/>
    </source>
</evidence>
<feature type="chain" id="PRO_5013546894" description="Lysozyme g" evidence="9">
    <location>
        <begin position="19"/>
        <end position="189"/>
    </location>
</feature>
<comment type="catalytic activity">
    <reaction evidence="1">
        <text>Hydrolysis of (1-&gt;4)-beta-linkages between N-acetylmuramic acid and N-acetyl-D-glucosamine residues in a peptidoglycan and between N-acetyl-D-glucosamine residues in chitodextrins.</text>
        <dbReference type="EC" id="3.2.1.17"/>
    </reaction>
</comment>
<dbReference type="PRINTS" id="PR00749">
    <property type="entry name" value="LYSOZYMEG"/>
</dbReference>
<evidence type="ECO:0000256" key="6">
    <source>
        <dbReference type="ARBA" id="ARBA00023295"/>
    </source>
</evidence>
<reference evidence="11" key="1">
    <citation type="journal article" date="2017" name="Nat. Commun.">
        <title>The North American bullfrog draft genome provides insight into hormonal regulation of long noncoding RNA.</title>
        <authorList>
            <person name="Hammond S.A."/>
            <person name="Warren R.L."/>
            <person name="Vandervalk B.P."/>
            <person name="Kucuk E."/>
            <person name="Khan H."/>
            <person name="Gibb E.A."/>
            <person name="Pandoh P."/>
            <person name="Kirk H."/>
            <person name="Zhao Y."/>
            <person name="Jones M."/>
            <person name="Mungall A.J."/>
            <person name="Coope R."/>
            <person name="Pleasance S."/>
            <person name="Moore R.A."/>
            <person name="Holt R.A."/>
            <person name="Round J.M."/>
            <person name="Ohora S."/>
            <person name="Walle B.V."/>
            <person name="Veldhoen N."/>
            <person name="Helbing C.C."/>
            <person name="Birol I."/>
        </authorList>
    </citation>
    <scope>NUCLEOTIDE SEQUENCE [LARGE SCALE GENOMIC DNA]</scope>
</reference>
<dbReference type="InterPro" id="IPR023346">
    <property type="entry name" value="Lysozyme-like_dom_sf"/>
</dbReference>
<keyword evidence="9" id="KW-0732">Signal</keyword>
<evidence type="ECO:0000313" key="11">
    <source>
        <dbReference type="Proteomes" id="UP000228934"/>
    </source>
</evidence>
<dbReference type="OrthoDB" id="10021790at2759"/>
<keyword evidence="5" id="KW-0929">Antimicrobial</keyword>
<dbReference type="Proteomes" id="UP000228934">
    <property type="component" value="Unassembled WGS sequence"/>
</dbReference>
<dbReference type="InterPro" id="IPR002152">
    <property type="entry name" value="Glyco_hydro_23"/>
</dbReference>
<evidence type="ECO:0000256" key="9">
    <source>
        <dbReference type="SAM" id="SignalP"/>
    </source>
</evidence>
<dbReference type="EMBL" id="KV984801">
    <property type="protein sequence ID" value="PIO14691.1"/>
    <property type="molecule type" value="Genomic_DNA"/>
</dbReference>
<dbReference type="AlphaFoldDB" id="A0A2G9QHT3"/>
<dbReference type="GO" id="GO:0009253">
    <property type="term" value="P:peptidoglycan catabolic process"/>
    <property type="evidence" value="ECO:0007669"/>
    <property type="project" value="InterPro"/>
</dbReference>
<dbReference type="GO" id="GO:0031640">
    <property type="term" value="P:killing of cells of another organism"/>
    <property type="evidence" value="ECO:0007669"/>
    <property type="project" value="UniProtKB-KW"/>
</dbReference>
<dbReference type="SUPFAM" id="SSF53955">
    <property type="entry name" value="Lysozyme-like"/>
    <property type="match status" value="1"/>
</dbReference>
<evidence type="ECO:0000256" key="8">
    <source>
        <dbReference type="SAM" id="MobiDB-lite"/>
    </source>
</evidence>
<evidence type="ECO:0000256" key="5">
    <source>
        <dbReference type="ARBA" id="ARBA00022638"/>
    </source>
</evidence>
<feature type="non-terminal residue" evidence="10">
    <location>
        <position position="189"/>
    </location>
</feature>
<gene>
    <name evidence="10" type="ORF">AB205_0054740</name>
</gene>
<sequence length="189" mass="20513">MSFFTILILSTLAATVYTSGNYGDIKKVPTTGASCATAKQDKLNVCGVEASKRLAQNDLGRINKYKSKILSVANQKKIDPSIIAGIMSRESRGGSILKNGWGDYNNGFGLMQVDKRYHTLKGTWDSETHIAQAVDIFISTYNQIEKKFPGQSKERILKAMAPAAASANEEGESQYSQGFCATSLDRDGA</sequence>
<dbReference type="GO" id="GO:0003796">
    <property type="term" value="F:lysozyme activity"/>
    <property type="evidence" value="ECO:0007669"/>
    <property type="project" value="UniProtKB-EC"/>
</dbReference>
<keyword evidence="6" id="KW-0378">Hydrolase</keyword>
<dbReference type="EC" id="3.2.1.17" evidence="3"/>
<feature type="signal peptide" evidence="9">
    <location>
        <begin position="1"/>
        <end position="18"/>
    </location>
</feature>
<evidence type="ECO:0000313" key="10">
    <source>
        <dbReference type="EMBL" id="PIO14691.1"/>
    </source>
</evidence>
<accession>A0A2G9QHT3</accession>
<dbReference type="GO" id="GO:0050830">
    <property type="term" value="P:defense response to Gram-positive bacterium"/>
    <property type="evidence" value="ECO:0007669"/>
    <property type="project" value="TreeGrafter"/>
</dbReference>